<accession>A0A4U0H7E9</accession>
<protein>
    <submittedName>
        <fullName evidence="1">Uncharacterized protein</fullName>
    </submittedName>
</protein>
<dbReference type="Proteomes" id="UP000309872">
    <property type="component" value="Unassembled WGS sequence"/>
</dbReference>
<organism evidence="1 2">
    <name type="scientific">Sphingobacterium alkalisoli</name>
    <dbReference type="NCBI Taxonomy" id="1874115"/>
    <lineage>
        <taxon>Bacteria</taxon>
        <taxon>Pseudomonadati</taxon>
        <taxon>Bacteroidota</taxon>
        <taxon>Sphingobacteriia</taxon>
        <taxon>Sphingobacteriales</taxon>
        <taxon>Sphingobacteriaceae</taxon>
        <taxon>Sphingobacterium</taxon>
    </lineage>
</organism>
<evidence type="ECO:0000313" key="1">
    <source>
        <dbReference type="EMBL" id="TJY67700.1"/>
    </source>
</evidence>
<proteinExistence type="predicted"/>
<keyword evidence="2" id="KW-1185">Reference proteome</keyword>
<sequence>MRKLRKGESYGLQSQQVASRDNIYKEKISPAQKIYIDDARIVKYGQFLSIMAKEFRITEFADYQPSKIIDSFWSKHSWDNTEQFNLFDLILLAQGAVAEKSNEAKALNSFLKDFLSYMMASHTVHYINRTDSAIGRSLSAEQVGDIKEGVRLDFVSRLSGLR</sequence>
<reference evidence="1 2" key="1">
    <citation type="submission" date="2019-04" db="EMBL/GenBank/DDBJ databases">
        <title>Sphingobacterium olei sp. nov., isolated from oil-contaminated soil.</title>
        <authorList>
            <person name="Liu B."/>
        </authorList>
    </citation>
    <scope>NUCLEOTIDE SEQUENCE [LARGE SCALE GENOMIC DNA]</scope>
    <source>
        <strain evidence="1 2">Y3L14</strain>
    </source>
</reference>
<name>A0A4U0H7E9_9SPHI</name>
<dbReference type="OrthoDB" id="714254at2"/>
<dbReference type="EMBL" id="SUKA01000001">
    <property type="protein sequence ID" value="TJY67700.1"/>
    <property type="molecule type" value="Genomic_DNA"/>
</dbReference>
<dbReference type="AlphaFoldDB" id="A0A4U0H7E9"/>
<gene>
    <name evidence="1" type="ORF">FAZ19_00085</name>
</gene>
<comment type="caution">
    <text evidence="1">The sequence shown here is derived from an EMBL/GenBank/DDBJ whole genome shotgun (WGS) entry which is preliminary data.</text>
</comment>
<dbReference type="RefSeq" id="WP_136818567.1">
    <property type="nucleotide sequence ID" value="NZ_BMJX01000001.1"/>
</dbReference>
<evidence type="ECO:0000313" key="2">
    <source>
        <dbReference type="Proteomes" id="UP000309872"/>
    </source>
</evidence>